<evidence type="ECO:0000256" key="13">
    <source>
        <dbReference type="ARBA" id="ARBA00022960"/>
    </source>
</evidence>
<dbReference type="NCBIfam" id="TIGR01205">
    <property type="entry name" value="D_ala_D_alaTIGR"/>
    <property type="match status" value="1"/>
</dbReference>
<gene>
    <name evidence="18" type="primary">ddl</name>
    <name evidence="23" type="ORF">H8B19_05395</name>
</gene>
<comment type="cofactor">
    <cofactor evidence="1">
        <name>Mn(2+)</name>
        <dbReference type="ChEBI" id="CHEBI:29035"/>
    </cofactor>
</comment>
<proteinExistence type="inferred from homology"/>
<dbReference type="Pfam" id="PF07478">
    <property type="entry name" value="Dala_Dala_lig_C"/>
    <property type="match status" value="1"/>
</dbReference>
<keyword evidence="15 20" id="KW-0464">Manganese</keyword>
<evidence type="ECO:0000256" key="11">
    <source>
        <dbReference type="ARBA" id="ARBA00022840"/>
    </source>
</evidence>
<evidence type="ECO:0000256" key="4">
    <source>
        <dbReference type="ARBA" id="ARBA00004752"/>
    </source>
</evidence>
<dbReference type="PROSITE" id="PS50975">
    <property type="entry name" value="ATP_GRASP"/>
    <property type="match status" value="1"/>
</dbReference>
<sequence>MSTVNHYGKVAVMFGGHSAEREVSLRSGQAVLDALLSRGVDAYKFDPAVRSVSELVAEKFDNVLIMLHGRGGEDGSLQGLLEQLQIPYTGSGVLGSALSMDKIRTKQIFSSVGLPTANYKIVEKSCFDAGSCEVIMQEFGGAIMVKPALEGSSIGMTKVTKSAQLLGAVQHAFKYDNNVLLEQYIEGSEFTVSILDGKALPSIRMSTPRDFYDYEAKYQADSTQYFCPSGASDELETQLADYAERAFKAVGAGSWGRVDFMCDSAGQLYLLEVNTVPGMTAKSLVPMAAKQAGYSFADLVEKVLSGAGLNK</sequence>
<dbReference type="InterPro" id="IPR000291">
    <property type="entry name" value="D-Ala_lig_Van_CS"/>
</dbReference>
<dbReference type="PIRSF" id="PIRSF039102">
    <property type="entry name" value="Ddl/VanB"/>
    <property type="match status" value="1"/>
</dbReference>
<feature type="active site" evidence="19">
    <location>
        <position position="283"/>
    </location>
</feature>
<feature type="binding site" evidence="20">
    <location>
        <position position="274"/>
    </location>
    <ligand>
        <name>Mg(2+)</name>
        <dbReference type="ChEBI" id="CHEBI:18420"/>
        <label>2</label>
    </ligand>
</feature>
<feature type="binding site" evidence="20">
    <location>
        <position position="259"/>
    </location>
    <ligand>
        <name>Mg(2+)</name>
        <dbReference type="ChEBI" id="CHEBI:18420"/>
        <label>1</label>
    </ligand>
</feature>
<evidence type="ECO:0000256" key="14">
    <source>
        <dbReference type="ARBA" id="ARBA00022984"/>
    </source>
</evidence>
<dbReference type="InterPro" id="IPR016185">
    <property type="entry name" value="PreATP-grasp_dom_sf"/>
</dbReference>
<evidence type="ECO:0000256" key="16">
    <source>
        <dbReference type="ARBA" id="ARBA00023316"/>
    </source>
</evidence>
<dbReference type="HAMAP" id="MF_00047">
    <property type="entry name" value="Dala_Dala_lig"/>
    <property type="match status" value="1"/>
</dbReference>
<feature type="domain" description="ATP-grasp" evidence="22">
    <location>
        <begin position="106"/>
        <end position="305"/>
    </location>
</feature>
<comment type="catalytic activity">
    <reaction evidence="17 18">
        <text>2 D-alanine + ATP = D-alanyl-D-alanine + ADP + phosphate + H(+)</text>
        <dbReference type="Rhea" id="RHEA:11224"/>
        <dbReference type="ChEBI" id="CHEBI:15378"/>
        <dbReference type="ChEBI" id="CHEBI:30616"/>
        <dbReference type="ChEBI" id="CHEBI:43474"/>
        <dbReference type="ChEBI" id="CHEBI:57416"/>
        <dbReference type="ChEBI" id="CHEBI:57822"/>
        <dbReference type="ChEBI" id="CHEBI:456216"/>
        <dbReference type="EC" id="6.3.2.4"/>
    </reaction>
</comment>
<evidence type="ECO:0000256" key="2">
    <source>
        <dbReference type="ARBA" id="ARBA00003921"/>
    </source>
</evidence>
<keyword evidence="13 18" id="KW-0133">Cell shape</keyword>
<dbReference type="FunFam" id="3.30.470.20:FF:000008">
    <property type="entry name" value="D-alanine--D-alanine ligase"/>
    <property type="match status" value="1"/>
</dbReference>
<dbReference type="GO" id="GO:0046872">
    <property type="term" value="F:metal ion binding"/>
    <property type="evidence" value="ECO:0007669"/>
    <property type="project" value="UniProtKB-KW"/>
</dbReference>
<dbReference type="Pfam" id="PF01820">
    <property type="entry name" value="Dala_Dala_lig_N"/>
    <property type="match status" value="1"/>
</dbReference>
<dbReference type="EC" id="6.3.2.4" evidence="6 18"/>
<dbReference type="RefSeq" id="WP_186505775.1">
    <property type="nucleotide sequence ID" value="NZ_JACNEP010000003.1"/>
</dbReference>
<dbReference type="SUPFAM" id="SSF52440">
    <property type="entry name" value="PreATP-grasp domain"/>
    <property type="match status" value="1"/>
</dbReference>
<evidence type="ECO:0000256" key="1">
    <source>
        <dbReference type="ARBA" id="ARBA00001936"/>
    </source>
</evidence>
<dbReference type="GO" id="GO:0008716">
    <property type="term" value="F:D-alanine-D-alanine ligase activity"/>
    <property type="evidence" value="ECO:0007669"/>
    <property type="project" value="UniProtKB-UniRule"/>
</dbReference>
<evidence type="ECO:0000256" key="12">
    <source>
        <dbReference type="ARBA" id="ARBA00022842"/>
    </source>
</evidence>
<dbReference type="GO" id="GO:0009252">
    <property type="term" value="P:peptidoglycan biosynthetic process"/>
    <property type="evidence" value="ECO:0007669"/>
    <property type="project" value="UniProtKB-UniRule"/>
</dbReference>
<organism evidence="23 24">
    <name type="scientific">Neptunicella marina</name>
    <dbReference type="NCBI Taxonomy" id="2125989"/>
    <lineage>
        <taxon>Bacteria</taxon>
        <taxon>Pseudomonadati</taxon>
        <taxon>Pseudomonadota</taxon>
        <taxon>Gammaproteobacteria</taxon>
        <taxon>Alteromonadales</taxon>
        <taxon>Alteromonadaceae</taxon>
        <taxon>Neptunicella</taxon>
    </lineage>
</organism>
<evidence type="ECO:0000256" key="17">
    <source>
        <dbReference type="ARBA" id="ARBA00047614"/>
    </source>
</evidence>
<dbReference type="InterPro" id="IPR011127">
    <property type="entry name" value="Dala_Dala_lig_N"/>
</dbReference>
<dbReference type="InterPro" id="IPR011095">
    <property type="entry name" value="Dala_Dala_lig_C"/>
</dbReference>
<dbReference type="NCBIfam" id="NF002378">
    <property type="entry name" value="PRK01372.1"/>
    <property type="match status" value="1"/>
</dbReference>
<keyword evidence="12 20" id="KW-0460">Magnesium</keyword>
<keyword evidence="14 18" id="KW-0573">Peptidoglycan synthesis</keyword>
<keyword evidence="8 18" id="KW-0436">Ligase</keyword>
<evidence type="ECO:0000256" key="8">
    <source>
        <dbReference type="ARBA" id="ARBA00022598"/>
    </source>
</evidence>
<feature type="binding site" evidence="20">
    <location>
        <position position="272"/>
    </location>
    <ligand>
        <name>Mg(2+)</name>
        <dbReference type="ChEBI" id="CHEBI:18420"/>
        <label>1</label>
    </ligand>
</feature>
<dbReference type="FunFam" id="3.40.50.20:FF:000013">
    <property type="entry name" value="D-alanine--D-alanine ligase"/>
    <property type="match status" value="1"/>
</dbReference>
<comment type="pathway">
    <text evidence="4 18">Cell wall biogenesis; peptidoglycan biosynthesis.</text>
</comment>
<comment type="cofactor">
    <cofactor evidence="20">
        <name>Mg(2+)</name>
        <dbReference type="ChEBI" id="CHEBI:18420"/>
    </cofactor>
    <cofactor evidence="20">
        <name>Mn(2+)</name>
        <dbReference type="ChEBI" id="CHEBI:29035"/>
    </cofactor>
    <text evidence="20">Binds 2 magnesium or manganese ions per subunit.</text>
</comment>
<dbReference type="EMBL" id="JACNEP010000003">
    <property type="protein sequence ID" value="MBC3765300.1"/>
    <property type="molecule type" value="Genomic_DNA"/>
</dbReference>
<dbReference type="GO" id="GO:0005829">
    <property type="term" value="C:cytosol"/>
    <property type="evidence" value="ECO:0007669"/>
    <property type="project" value="TreeGrafter"/>
</dbReference>
<evidence type="ECO:0000256" key="7">
    <source>
        <dbReference type="ARBA" id="ARBA00022490"/>
    </source>
</evidence>
<dbReference type="InterPro" id="IPR011761">
    <property type="entry name" value="ATP-grasp"/>
</dbReference>
<evidence type="ECO:0000256" key="19">
    <source>
        <dbReference type="PIRSR" id="PIRSR039102-1"/>
    </source>
</evidence>
<dbReference type="AlphaFoldDB" id="A0A8J6IT29"/>
<accession>A0A8J6IT29</accession>
<dbReference type="InterPro" id="IPR013815">
    <property type="entry name" value="ATP_grasp_subdomain_1"/>
</dbReference>
<dbReference type="Proteomes" id="UP000601768">
    <property type="component" value="Unassembled WGS sequence"/>
</dbReference>
<evidence type="ECO:0000256" key="6">
    <source>
        <dbReference type="ARBA" id="ARBA00012216"/>
    </source>
</evidence>
<feature type="binding site" evidence="20">
    <location>
        <position position="272"/>
    </location>
    <ligand>
        <name>Mg(2+)</name>
        <dbReference type="ChEBI" id="CHEBI:18420"/>
        <label>2</label>
    </ligand>
</feature>
<evidence type="ECO:0000256" key="15">
    <source>
        <dbReference type="ARBA" id="ARBA00023211"/>
    </source>
</evidence>
<evidence type="ECO:0000256" key="5">
    <source>
        <dbReference type="ARBA" id="ARBA00010871"/>
    </source>
</evidence>
<dbReference type="GO" id="GO:0008360">
    <property type="term" value="P:regulation of cell shape"/>
    <property type="evidence" value="ECO:0007669"/>
    <property type="project" value="UniProtKB-KW"/>
</dbReference>
<dbReference type="GO" id="GO:0005524">
    <property type="term" value="F:ATP binding"/>
    <property type="evidence" value="ECO:0007669"/>
    <property type="project" value="UniProtKB-UniRule"/>
</dbReference>
<dbReference type="GO" id="GO:0071555">
    <property type="term" value="P:cell wall organization"/>
    <property type="evidence" value="ECO:0007669"/>
    <property type="project" value="UniProtKB-KW"/>
</dbReference>
<dbReference type="Gene3D" id="3.30.470.20">
    <property type="entry name" value="ATP-grasp fold, B domain"/>
    <property type="match status" value="1"/>
</dbReference>
<evidence type="ECO:0000313" key="23">
    <source>
        <dbReference type="EMBL" id="MBC3765300.1"/>
    </source>
</evidence>
<dbReference type="PANTHER" id="PTHR23132:SF23">
    <property type="entry name" value="D-ALANINE--D-ALANINE LIGASE B"/>
    <property type="match status" value="1"/>
</dbReference>
<dbReference type="PROSITE" id="PS00843">
    <property type="entry name" value="DALA_DALA_LIGASE_1"/>
    <property type="match status" value="1"/>
</dbReference>
<keyword evidence="10 21" id="KW-0547">Nucleotide-binding</keyword>
<evidence type="ECO:0000313" key="24">
    <source>
        <dbReference type="Proteomes" id="UP000601768"/>
    </source>
</evidence>
<evidence type="ECO:0000256" key="9">
    <source>
        <dbReference type="ARBA" id="ARBA00022723"/>
    </source>
</evidence>
<evidence type="ECO:0000256" key="20">
    <source>
        <dbReference type="PIRSR" id="PIRSR039102-3"/>
    </source>
</evidence>
<feature type="active site" evidence="19">
    <location>
        <position position="20"/>
    </location>
</feature>
<evidence type="ECO:0000256" key="18">
    <source>
        <dbReference type="HAMAP-Rule" id="MF_00047"/>
    </source>
</evidence>
<comment type="similarity">
    <text evidence="5 18">Belongs to the D-alanine--D-alanine ligase family.</text>
</comment>
<comment type="caution">
    <text evidence="23">The sequence shown here is derived from an EMBL/GenBank/DDBJ whole genome shotgun (WGS) entry which is preliminary data.</text>
</comment>
<evidence type="ECO:0000256" key="21">
    <source>
        <dbReference type="PROSITE-ProRule" id="PRU00409"/>
    </source>
</evidence>
<dbReference type="PANTHER" id="PTHR23132">
    <property type="entry name" value="D-ALANINE--D-ALANINE LIGASE"/>
    <property type="match status" value="1"/>
</dbReference>
<dbReference type="UniPathway" id="UPA00219"/>
<reference evidence="23" key="2">
    <citation type="submission" date="2020-08" db="EMBL/GenBank/DDBJ databases">
        <authorList>
            <person name="Lai Q."/>
        </authorList>
    </citation>
    <scope>NUCLEOTIDE SEQUENCE</scope>
    <source>
        <strain evidence="23">S27-2</strain>
    </source>
</reference>
<dbReference type="InterPro" id="IPR005905">
    <property type="entry name" value="D_ala_D_ala"/>
</dbReference>
<reference evidence="23" key="1">
    <citation type="journal article" date="2018" name="Int. J. Syst. Evol. Microbiol.">
        <title>Neptunicella marina gen. nov., sp. nov., isolated from surface seawater.</title>
        <authorList>
            <person name="Liu X."/>
            <person name="Lai Q."/>
            <person name="Du Y."/>
            <person name="Zhang X."/>
            <person name="Liu Z."/>
            <person name="Sun F."/>
            <person name="Shao Z."/>
        </authorList>
    </citation>
    <scope>NUCLEOTIDE SEQUENCE</scope>
    <source>
        <strain evidence="23">S27-2</strain>
    </source>
</reference>
<evidence type="ECO:0000256" key="3">
    <source>
        <dbReference type="ARBA" id="ARBA00004496"/>
    </source>
</evidence>
<keyword evidence="7 18" id="KW-0963">Cytoplasm</keyword>
<name>A0A8J6IT29_9ALTE</name>
<dbReference type="Gene3D" id="3.30.1490.20">
    <property type="entry name" value="ATP-grasp fold, A domain"/>
    <property type="match status" value="1"/>
</dbReference>
<dbReference type="PROSITE" id="PS00844">
    <property type="entry name" value="DALA_DALA_LIGASE_2"/>
    <property type="match status" value="1"/>
</dbReference>
<feature type="active site" evidence="19">
    <location>
        <position position="152"/>
    </location>
</feature>
<keyword evidence="24" id="KW-1185">Reference proteome</keyword>
<keyword evidence="16 18" id="KW-0961">Cell wall biogenesis/degradation</keyword>
<evidence type="ECO:0000256" key="10">
    <source>
        <dbReference type="ARBA" id="ARBA00022741"/>
    </source>
</evidence>
<evidence type="ECO:0000259" key="22">
    <source>
        <dbReference type="PROSITE" id="PS50975"/>
    </source>
</evidence>
<protein>
    <recommendedName>
        <fullName evidence="6 18">D-alanine--D-alanine ligase</fullName>
        <ecNumber evidence="6 18">6.3.2.4</ecNumber>
    </recommendedName>
    <alternativeName>
        <fullName evidence="18">D-Ala-D-Ala ligase</fullName>
    </alternativeName>
    <alternativeName>
        <fullName evidence="18">D-alanylalanine synthetase</fullName>
    </alternativeName>
</protein>
<comment type="function">
    <text evidence="2 18">Cell wall formation.</text>
</comment>
<keyword evidence="11 21" id="KW-0067">ATP-binding</keyword>
<dbReference type="Gene3D" id="3.40.50.20">
    <property type="match status" value="1"/>
</dbReference>
<keyword evidence="9 20" id="KW-0479">Metal-binding</keyword>
<comment type="subcellular location">
    <subcellularLocation>
        <location evidence="3 18">Cytoplasm</location>
    </subcellularLocation>
</comment>
<dbReference type="SUPFAM" id="SSF56059">
    <property type="entry name" value="Glutathione synthetase ATP-binding domain-like"/>
    <property type="match status" value="1"/>
</dbReference>